<dbReference type="InterPro" id="IPR011701">
    <property type="entry name" value="MFS"/>
</dbReference>
<evidence type="ECO:0000256" key="4">
    <source>
        <dbReference type="ARBA" id="ARBA00023136"/>
    </source>
</evidence>
<feature type="transmembrane region" description="Helical" evidence="6">
    <location>
        <begin position="277"/>
        <end position="297"/>
    </location>
</feature>
<feature type="transmembrane region" description="Helical" evidence="6">
    <location>
        <begin position="318"/>
        <end position="338"/>
    </location>
</feature>
<feature type="transmembrane region" description="Helical" evidence="6">
    <location>
        <begin position="210"/>
        <end position="234"/>
    </location>
</feature>
<feature type="region of interest" description="Disordered" evidence="5">
    <location>
        <begin position="1"/>
        <end position="55"/>
    </location>
</feature>
<proteinExistence type="predicted"/>
<dbReference type="Gene3D" id="1.20.1250.20">
    <property type="entry name" value="MFS general substrate transporter like domains"/>
    <property type="match status" value="2"/>
</dbReference>
<evidence type="ECO:0000313" key="9">
    <source>
        <dbReference type="Proteomes" id="UP001610432"/>
    </source>
</evidence>
<organism evidence="8 9">
    <name type="scientific">Aspergillus lucknowensis</name>
    <dbReference type="NCBI Taxonomy" id="176173"/>
    <lineage>
        <taxon>Eukaryota</taxon>
        <taxon>Fungi</taxon>
        <taxon>Dikarya</taxon>
        <taxon>Ascomycota</taxon>
        <taxon>Pezizomycotina</taxon>
        <taxon>Eurotiomycetes</taxon>
        <taxon>Eurotiomycetidae</taxon>
        <taxon>Eurotiales</taxon>
        <taxon>Aspergillaceae</taxon>
        <taxon>Aspergillus</taxon>
        <taxon>Aspergillus subgen. Nidulantes</taxon>
    </lineage>
</organism>
<feature type="domain" description="Major facilitator superfamily (MFS) profile" evidence="7">
    <location>
        <begin position="120"/>
        <end position="612"/>
    </location>
</feature>
<evidence type="ECO:0000256" key="5">
    <source>
        <dbReference type="SAM" id="MobiDB-lite"/>
    </source>
</evidence>
<feature type="transmembrane region" description="Helical" evidence="6">
    <location>
        <begin position="185"/>
        <end position="204"/>
    </location>
</feature>
<dbReference type="SUPFAM" id="SSF103473">
    <property type="entry name" value="MFS general substrate transporter"/>
    <property type="match status" value="1"/>
</dbReference>
<gene>
    <name evidence="8" type="ORF">BJX67DRAFT_297827</name>
</gene>
<dbReference type="InterPro" id="IPR036259">
    <property type="entry name" value="MFS_trans_sf"/>
</dbReference>
<comment type="caution">
    <text evidence="8">The sequence shown here is derived from an EMBL/GenBank/DDBJ whole genome shotgun (WGS) entry which is preliminary data.</text>
</comment>
<evidence type="ECO:0000256" key="1">
    <source>
        <dbReference type="ARBA" id="ARBA00004141"/>
    </source>
</evidence>
<dbReference type="Proteomes" id="UP001610432">
    <property type="component" value="Unassembled WGS sequence"/>
</dbReference>
<protein>
    <submittedName>
        <fullName evidence="8">Major facilitator superfamily domain-containing protein</fullName>
    </submittedName>
</protein>
<feature type="transmembrane region" description="Helical" evidence="6">
    <location>
        <begin position="584"/>
        <end position="607"/>
    </location>
</feature>
<dbReference type="GeneID" id="98141994"/>
<feature type="transmembrane region" description="Helical" evidence="6">
    <location>
        <begin position="422"/>
        <end position="445"/>
    </location>
</feature>
<feature type="transmembrane region" description="Helical" evidence="6">
    <location>
        <begin position="452"/>
        <end position="471"/>
    </location>
</feature>
<dbReference type="Pfam" id="PF07690">
    <property type="entry name" value="MFS_1"/>
    <property type="match status" value="1"/>
</dbReference>
<dbReference type="PANTHER" id="PTHR23501">
    <property type="entry name" value="MAJOR FACILITATOR SUPERFAMILY"/>
    <property type="match status" value="1"/>
</dbReference>
<evidence type="ECO:0000313" key="8">
    <source>
        <dbReference type="EMBL" id="KAL2862323.1"/>
    </source>
</evidence>
<feature type="transmembrane region" description="Helical" evidence="6">
    <location>
        <begin position="344"/>
        <end position="366"/>
    </location>
</feature>
<evidence type="ECO:0000256" key="3">
    <source>
        <dbReference type="ARBA" id="ARBA00022989"/>
    </source>
</evidence>
<keyword evidence="3 6" id="KW-1133">Transmembrane helix</keyword>
<feature type="transmembrane region" description="Helical" evidence="6">
    <location>
        <begin position="155"/>
        <end position="173"/>
    </location>
</feature>
<comment type="subcellular location">
    <subcellularLocation>
        <location evidence="1">Membrane</location>
        <topology evidence="1">Multi-pass membrane protein</topology>
    </subcellularLocation>
</comment>
<feature type="compositionally biased region" description="Low complexity" evidence="5">
    <location>
        <begin position="39"/>
        <end position="50"/>
    </location>
</feature>
<evidence type="ECO:0000259" key="7">
    <source>
        <dbReference type="PROSITE" id="PS50850"/>
    </source>
</evidence>
<dbReference type="PROSITE" id="PS50850">
    <property type="entry name" value="MFS"/>
    <property type="match status" value="1"/>
</dbReference>
<dbReference type="PANTHER" id="PTHR23501:SF67">
    <property type="entry name" value="MFS MULTIDRUG EFFLUX TRANSPORTER (EUROFUNG)"/>
    <property type="match status" value="1"/>
</dbReference>
<evidence type="ECO:0000256" key="6">
    <source>
        <dbReference type="SAM" id="Phobius"/>
    </source>
</evidence>
<feature type="transmembrane region" description="Helical" evidence="6">
    <location>
        <begin position="246"/>
        <end position="265"/>
    </location>
</feature>
<sequence length="616" mass="66414">MTVSQFPEDKSSQPDVTESTPLLKDASTRHQPYTGKAGETTSTADATSSSPDEDAAYLGLGSVTVAQAPEVDTSLERVLSAASANKYLPHDSEAGGPRTEPKSDYAARFLHVTPTRFWLIFGGVLFGYIIGFFDATLMASSHPVITSHFHASNSASWLSTAFLLTSTAFMPLFGRVSDTFGRRPVYLFSVVVFFVTTAWCGMAQSIGSFIAARAFCGLGAGGVFSMGMILSSDLVRIEYRGIYQSYINLCLGVGGCLGIAFGGYLCDQVGWRGAFFVQLPFIFLYFLIAAFTTPAELGLQTQVHDRKTFSQLIKSIDLVGSALLIIAVTALIMGLNLGGNVFRWSHPLVISSLVLSFVLGLVFILYERRVERAAMPTYLLSQNPRAGLIFGNFFANMAWNTVIFNAPLYFQAVKLASATESGLNLVSTTLASTISSVATGFLVTWSRRLKPTIVLGCILLILGGLAATTVGAHTPDIVAMMCVSVTSLGLGFSNPSVTVAILATSDQDEQAVATTTMGLFRNLGSVMGVSASSWIFQNTLRYQLEEKVTEPDRDIVIQLVRKSVHAIANLDPLHRSQVIDSYAVALRLTFFSSAIWAAIMFVLHVGVRLPRLGEKA</sequence>
<name>A0ABR4LCR7_9EURO</name>
<dbReference type="InterPro" id="IPR020846">
    <property type="entry name" value="MFS_dom"/>
</dbReference>
<keyword evidence="2 6" id="KW-0812">Transmembrane</keyword>
<dbReference type="RefSeq" id="XP_070881302.1">
    <property type="nucleotide sequence ID" value="XM_071026922.1"/>
</dbReference>
<keyword evidence="4 6" id="KW-0472">Membrane</keyword>
<evidence type="ECO:0000256" key="2">
    <source>
        <dbReference type="ARBA" id="ARBA00022692"/>
    </source>
</evidence>
<keyword evidence="9" id="KW-1185">Reference proteome</keyword>
<accession>A0ABR4LCR7</accession>
<feature type="transmembrane region" description="Helical" evidence="6">
    <location>
        <begin position="387"/>
        <end position="410"/>
    </location>
</feature>
<reference evidence="8 9" key="1">
    <citation type="submission" date="2024-07" db="EMBL/GenBank/DDBJ databases">
        <title>Section-level genome sequencing and comparative genomics of Aspergillus sections Usti and Cavernicolus.</title>
        <authorList>
            <consortium name="Lawrence Berkeley National Laboratory"/>
            <person name="Nybo J.L."/>
            <person name="Vesth T.C."/>
            <person name="Theobald S."/>
            <person name="Frisvad J.C."/>
            <person name="Larsen T.O."/>
            <person name="Kjaerboelling I."/>
            <person name="Rothschild-Mancinelli K."/>
            <person name="Lyhne E.K."/>
            <person name="Kogle M.E."/>
            <person name="Barry K."/>
            <person name="Clum A."/>
            <person name="Na H."/>
            <person name="Ledsgaard L."/>
            <person name="Lin J."/>
            <person name="Lipzen A."/>
            <person name="Kuo A."/>
            <person name="Riley R."/>
            <person name="Mondo S."/>
            <person name="Labutti K."/>
            <person name="Haridas S."/>
            <person name="Pangalinan J."/>
            <person name="Salamov A.A."/>
            <person name="Simmons B.A."/>
            <person name="Magnuson J.K."/>
            <person name="Chen J."/>
            <person name="Drula E."/>
            <person name="Henrissat B."/>
            <person name="Wiebenga A."/>
            <person name="Lubbers R.J."/>
            <person name="Gomes A.C."/>
            <person name="Macurrencykelacurrency M.R."/>
            <person name="Stajich J."/>
            <person name="Grigoriev I.V."/>
            <person name="Mortensen U.H."/>
            <person name="De Vries R.P."/>
            <person name="Baker S.E."/>
            <person name="Andersen M.R."/>
        </authorList>
    </citation>
    <scope>NUCLEOTIDE SEQUENCE [LARGE SCALE GENOMIC DNA]</scope>
    <source>
        <strain evidence="8 9">CBS 449.75</strain>
    </source>
</reference>
<feature type="transmembrane region" description="Helical" evidence="6">
    <location>
        <begin position="117"/>
        <end position="135"/>
    </location>
</feature>
<dbReference type="EMBL" id="JBFXLQ010000069">
    <property type="protein sequence ID" value="KAL2862323.1"/>
    <property type="molecule type" value="Genomic_DNA"/>
</dbReference>